<feature type="transmembrane region" description="Helical" evidence="8">
    <location>
        <begin position="115"/>
        <end position="135"/>
    </location>
</feature>
<proteinExistence type="predicted"/>
<dbReference type="AlphaFoldDB" id="A0A844ZQI4"/>
<dbReference type="RefSeq" id="WP_160589815.1">
    <property type="nucleotide sequence ID" value="NZ_BAAAFP010000002.1"/>
</dbReference>
<gene>
    <name evidence="11" type="ORF">GRI32_03855</name>
</gene>
<evidence type="ECO:0000256" key="5">
    <source>
        <dbReference type="ARBA" id="ARBA00022989"/>
    </source>
</evidence>
<feature type="transmembrane region" description="Helical" evidence="8">
    <location>
        <begin position="7"/>
        <end position="25"/>
    </location>
</feature>
<keyword evidence="12" id="KW-1185">Reference proteome</keyword>
<dbReference type="FunFam" id="3.30.70.270:FF:000001">
    <property type="entry name" value="Diguanylate cyclase domain protein"/>
    <property type="match status" value="1"/>
</dbReference>
<dbReference type="InterPro" id="IPR029787">
    <property type="entry name" value="Nucleotide_cyclase"/>
</dbReference>
<dbReference type="PANTHER" id="PTHR45138:SF9">
    <property type="entry name" value="DIGUANYLATE CYCLASE DGCM-RELATED"/>
    <property type="match status" value="1"/>
</dbReference>
<evidence type="ECO:0000313" key="11">
    <source>
        <dbReference type="EMBL" id="MXO87869.1"/>
    </source>
</evidence>
<evidence type="ECO:0000256" key="6">
    <source>
        <dbReference type="ARBA" id="ARBA00023136"/>
    </source>
</evidence>
<dbReference type="SMART" id="SM00267">
    <property type="entry name" value="GGDEF"/>
    <property type="match status" value="1"/>
</dbReference>
<dbReference type="GO" id="GO:0043709">
    <property type="term" value="P:cell adhesion involved in single-species biofilm formation"/>
    <property type="evidence" value="ECO:0007669"/>
    <property type="project" value="TreeGrafter"/>
</dbReference>
<comment type="catalytic activity">
    <reaction evidence="7">
        <text>2 GTP = 3',3'-c-di-GMP + 2 diphosphate</text>
        <dbReference type="Rhea" id="RHEA:24898"/>
        <dbReference type="ChEBI" id="CHEBI:33019"/>
        <dbReference type="ChEBI" id="CHEBI:37565"/>
        <dbReference type="ChEBI" id="CHEBI:58805"/>
        <dbReference type="EC" id="2.7.7.65"/>
    </reaction>
</comment>
<keyword evidence="6 8" id="KW-0472">Membrane</keyword>
<dbReference type="Proteomes" id="UP000435243">
    <property type="component" value="Unassembled WGS sequence"/>
</dbReference>
<feature type="transmembrane region" description="Helical" evidence="8">
    <location>
        <begin position="31"/>
        <end position="51"/>
    </location>
</feature>
<name>A0A844ZQI4_9SPHN</name>
<dbReference type="OrthoDB" id="9812260at2"/>
<dbReference type="CDD" id="cd01949">
    <property type="entry name" value="GGDEF"/>
    <property type="match status" value="1"/>
</dbReference>
<evidence type="ECO:0000256" key="1">
    <source>
        <dbReference type="ARBA" id="ARBA00004651"/>
    </source>
</evidence>
<organism evidence="11 12">
    <name type="scientific">Alteraurantiacibacter aestuarii</name>
    <dbReference type="NCBI Taxonomy" id="650004"/>
    <lineage>
        <taxon>Bacteria</taxon>
        <taxon>Pseudomonadati</taxon>
        <taxon>Pseudomonadota</taxon>
        <taxon>Alphaproteobacteria</taxon>
        <taxon>Sphingomonadales</taxon>
        <taxon>Erythrobacteraceae</taxon>
        <taxon>Alteraurantiacibacter</taxon>
    </lineage>
</organism>
<feature type="transmembrane region" description="Helical" evidence="8">
    <location>
        <begin position="147"/>
        <end position="167"/>
    </location>
</feature>
<evidence type="ECO:0000256" key="7">
    <source>
        <dbReference type="ARBA" id="ARBA00034247"/>
    </source>
</evidence>
<dbReference type="InterPro" id="IPR000160">
    <property type="entry name" value="GGDEF_dom"/>
</dbReference>
<feature type="domain" description="PAC" evidence="9">
    <location>
        <begin position="378"/>
        <end position="430"/>
    </location>
</feature>
<feature type="domain" description="GGDEF" evidence="10">
    <location>
        <begin position="476"/>
        <end position="605"/>
    </location>
</feature>
<dbReference type="InterPro" id="IPR007895">
    <property type="entry name" value="MASE1"/>
</dbReference>
<dbReference type="PROSITE" id="PS50887">
    <property type="entry name" value="GGDEF"/>
    <property type="match status" value="1"/>
</dbReference>
<dbReference type="SUPFAM" id="SSF55073">
    <property type="entry name" value="Nucleotide cyclase"/>
    <property type="match status" value="1"/>
</dbReference>
<dbReference type="PANTHER" id="PTHR45138">
    <property type="entry name" value="REGULATORY COMPONENTS OF SENSORY TRANSDUCTION SYSTEM"/>
    <property type="match status" value="1"/>
</dbReference>
<dbReference type="InterPro" id="IPR043128">
    <property type="entry name" value="Rev_trsase/Diguanyl_cyclase"/>
</dbReference>
<evidence type="ECO:0000313" key="12">
    <source>
        <dbReference type="Proteomes" id="UP000435243"/>
    </source>
</evidence>
<dbReference type="PROSITE" id="PS50113">
    <property type="entry name" value="PAC"/>
    <property type="match status" value="1"/>
</dbReference>
<accession>A0A844ZQI4</accession>
<dbReference type="GO" id="GO:0005886">
    <property type="term" value="C:plasma membrane"/>
    <property type="evidence" value="ECO:0007669"/>
    <property type="project" value="UniProtKB-SubCell"/>
</dbReference>
<protein>
    <recommendedName>
        <fullName evidence="2">diguanylate cyclase</fullName>
        <ecNumber evidence="2">2.7.7.65</ecNumber>
    </recommendedName>
</protein>
<dbReference type="Gene3D" id="3.30.70.270">
    <property type="match status" value="1"/>
</dbReference>
<evidence type="ECO:0000256" key="8">
    <source>
        <dbReference type="SAM" id="Phobius"/>
    </source>
</evidence>
<feature type="transmembrane region" description="Helical" evidence="8">
    <location>
        <begin position="82"/>
        <end position="103"/>
    </location>
</feature>
<dbReference type="EC" id="2.7.7.65" evidence="2"/>
<dbReference type="InterPro" id="IPR050469">
    <property type="entry name" value="Diguanylate_Cyclase"/>
</dbReference>
<evidence type="ECO:0000259" key="10">
    <source>
        <dbReference type="PROSITE" id="PS50887"/>
    </source>
</evidence>
<dbReference type="EMBL" id="WTYY01000002">
    <property type="protein sequence ID" value="MXO87869.1"/>
    <property type="molecule type" value="Genomic_DNA"/>
</dbReference>
<keyword evidence="4 8" id="KW-0812">Transmembrane</keyword>
<dbReference type="GO" id="GO:0052621">
    <property type="term" value="F:diguanylate cyclase activity"/>
    <property type="evidence" value="ECO:0007669"/>
    <property type="project" value="UniProtKB-EC"/>
</dbReference>
<feature type="transmembrane region" description="Helical" evidence="8">
    <location>
        <begin position="265"/>
        <end position="286"/>
    </location>
</feature>
<comment type="caution">
    <text evidence="11">The sequence shown here is derived from an EMBL/GenBank/DDBJ whole genome shotgun (WGS) entry which is preliminary data.</text>
</comment>
<evidence type="ECO:0000256" key="3">
    <source>
        <dbReference type="ARBA" id="ARBA00022475"/>
    </source>
</evidence>
<keyword evidence="3" id="KW-1003">Cell membrane</keyword>
<comment type="subcellular location">
    <subcellularLocation>
        <location evidence="1">Cell membrane</location>
        <topology evidence="1">Multi-pass membrane protein</topology>
    </subcellularLocation>
</comment>
<dbReference type="InterPro" id="IPR000700">
    <property type="entry name" value="PAS-assoc_C"/>
</dbReference>
<dbReference type="Pfam" id="PF05231">
    <property type="entry name" value="MASE1"/>
    <property type="match status" value="1"/>
</dbReference>
<dbReference type="Pfam" id="PF00990">
    <property type="entry name" value="GGDEF"/>
    <property type="match status" value="1"/>
</dbReference>
<dbReference type="NCBIfam" id="TIGR00254">
    <property type="entry name" value="GGDEF"/>
    <property type="match status" value="1"/>
</dbReference>
<dbReference type="InterPro" id="IPR035965">
    <property type="entry name" value="PAS-like_dom_sf"/>
</dbReference>
<keyword evidence="5 8" id="KW-1133">Transmembrane helix</keyword>
<dbReference type="GO" id="GO:1902201">
    <property type="term" value="P:negative regulation of bacterial-type flagellum-dependent cell motility"/>
    <property type="evidence" value="ECO:0007669"/>
    <property type="project" value="TreeGrafter"/>
</dbReference>
<evidence type="ECO:0000256" key="4">
    <source>
        <dbReference type="ARBA" id="ARBA00022692"/>
    </source>
</evidence>
<evidence type="ECO:0000256" key="2">
    <source>
        <dbReference type="ARBA" id="ARBA00012528"/>
    </source>
</evidence>
<sequence>MERLRPFLGPILTGVIWCLFALGTLQLRSEYNAVLIIWLPSAVAVAALHAHPMRQWPGLLLALYIAQLTTSLLIDLPLVNGMALAFATIVEAFICTRIGKLVLGGRGQLPRTFAHIAGLFLAAVAGALASALISFPFRTDPTLPELAWWFLASVLGILAGTPVLLFLRQYLGFGDQKVAISGSLSLKGLLLAFLLLVLLADIVLAIPHISLTPLLVIGILAIAIRFGQLGAAWGIIAYGVAATVRSLGGHNPAAFLDFTPFNAGLYLQALMLVMLAASLPLAALLLSRDKLEETLRRRNEALHQNLTIFNLAETLAGIGRWRYDLRKHTQDWSERMLEMNGLPRELAPDPGDVRDSLPDRGKELFGQIARHRDDRKPYDFHYRVRPGGGEERTLHISILNEFDDSGARIALFAVAMDVTQQVRREEAIELARGRAVQLAAEANRRANTDPLTGLPNRRCTLNRLGRLVDNAHRGGSSLAVLMFDIDHFKAVNDGHGHRTGDEVLIRVAQLASCEVRGADLVGRIGGEEFVWLLPGVDQNRAGQLAERLRSAIETGSALGGLPMVTVSIGISSLRPGEDADAMLARADSALYRAKEGGRNRVRLAA</sequence>
<feature type="transmembrane region" description="Helical" evidence="8">
    <location>
        <begin position="215"/>
        <end position="244"/>
    </location>
</feature>
<reference evidence="11 12" key="1">
    <citation type="submission" date="2019-12" db="EMBL/GenBank/DDBJ databases">
        <title>Genomic-based taxomic classification of the family Erythrobacteraceae.</title>
        <authorList>
            <person name="Xu L."/>
        </authorList>
    </citation>
    <scope>NUCLEOTIDE SEQUENCE [LARGE SCALE GENOMIC DNA]</scope>
    <source>
        <strain evidence="11 12">JCM 16339</strain>
    </source>
</reference>
<evidence type="ECO:0000259" key="9">
    <source>
        <dbReference type="PROSITE" id="PS50113"/>
    </source>
</evidence>
<dbReference type="SUPFAM" id="SSF55785">
    <property type="entry name" value="PYP-like sensor domain (PAS domain)"/>
    <property type="match status" value="1"/>
</dbReference>
<dbReference type="Gene3D" id="3.30.450.20">
    <property type="entry name" value="PAS domain"/>
    <property type="match status" value="1"/>
</dbReference>